<dbReference type="AlphaFoldDB" id="A0A2C6KQL4"/>
<dbReference type="InterPro" id="IPR050852">
    <property type="entry name" value="Queuine_tRNA-ribosyltrfase"/>
</dbReference>
<feature type="compositionally biased region" description="Low complexity" evidence="2">
    <location>
        <begin position="28"/>
        <end position="39"/>
    </location>
</feature>
<dbReference type="PANTHER" id="PTHR46064:SF1">
    <property type="entry name" value="QUEUINE TRNA-RIBOSYLTRANSFERASE ACCESSORY SUBUNIT 2"/>
    <property type="match status" value="1"/>
</dbReference>
<dbReference type="SUPFAM" id="SSF51713">
    <property type="entry name" value="tRNA-guanine transglycosylase"/>
    <property type="match status" value="1"/>
</dbReference>
<feature type="region of interest" description="Disordered" evidence="2">
    <location>
        <begin position="276"/>
        <end position="384"/>
    </location>
</feature>
<feature type="compositionally biased region" description="Basic and acidic residues" evidence="2">
    <location>
        <begin position="10"/>
        <end position="19"/>
    </location>
</feature>
<gene>
    <name evidence="3" type="ORF">CSUI_007531</name>
</gene>
<dbReference type="Gene3D" id="3.20.20.105">
    <property type="entry name" value="Queuine tRNA-ribosyltransferase-like"/>
    <property type="match status" value="1"/>
</dbReference>
<reference evidence="3 4" key="1">
    <citation type="journal article" date="2017" name="Int. J. Parasitol.">
        <title>The genome of the protozoan parasite Cystoisospora suis and a reverse vaccinology approach to identify vaccine candidates.</title>
        <authorList>
            <person name="Palmieri N."/>
            <person name="Shrestha A."/>
            <person name="Ruttkowski B."/>
            <person name="Beck T."/>
            <person name="Vogl C."/>
            <person name="Tomley F."/>
            <person name="Blake D.P."/>
            <person name="Joachim A."/>
        </authorList>
    </citation>
    <scope>NUCLEOTIDE SEQUENCE [LARGE SCALE GENOMIC DNA]</scope>
    <source>
        <strain evidence="3 4">Wien I</strain>
    </source>
</reference>
<dbReference type="GO" id="GO:0006400">
    <property type="term" value="P:tRNA modification"/>
    <property type="evidence" value="ECO:0007669"/>
    <property type="project" value="InterPro"/>
</dbReference>
<keyword evidence="4" id="KW-1185">Reference proteome</keyword>
<proteinExistence type="predicted"/>
<dbReference type="GO" id="GO:0016740">
    <property type="term" value="F:transferase activity"/>
    <property type="evidence" value="ECO:0007669"/>
    <property type="project" value="UniProtKB-KW"/>
</dbReference>
<dbReference type="RefSeq" id="XP_067920349.1">
    <property type="nucleotide sequence ID" value="XM_068067676.1"/>
</dbReference>
<comment type="caution">
    <text evidence="3">The sequence shown here is derived from an EMBL/GenBank/DDBJ whole genome shotgun (WGS) entry which is preliminary data.</text>
</comment>
<feature type="compositionally biased region" description="Basic and acidic residues" evidence="2">
    <location>
        <begin position="1001"/>
        <end position="1014"/>
    </location>
</feature>
<dbReference type="OrthoDB" id="27601at2759"/>
<feature type="compositionally biased region" description="Basic and acidic residues" evidence="2">
    <location>
        <begin position="463"/>
        <end position="483"/>
    </location>
</feature>
<keyword evidence="3" id="KW-0808">Transferase</keyword>
<dbReference type="VEuPathDB" id="ToxoDB:CSUI_007531"/>
<feature type="region of interest" description="Disordered" evidence="2">
    <location>
        <begin position="1"/>
        <end position="39"/>
    </location>
</feature>
<evidence type="ECO:0000256" key="1">
    <source>
        <dbReference type="SAM" id="Coils"/>
    </source>
</evidence>
<feature type="region of interest" description="Disordered" evidence="2">
    <location>
        <begin position="1054"/>
        <end position="1091"/>
    </location>
</feature>
<feature type="compositionally biased region" description="Basic and acidic residues" evidence="2">
    <location>
        <begin position="507"/>
        <end position="520"/>
    </location>
</feature>
<dbReference type="GeneID" id="94430887"/>
<sequence length="1180" mass="134067">MELSSPLSIERIKPRAEEGVDKEEEESLSSFSSSPCPSYSSSAYSSVKTSLGALHADPFVRDYLLPSRQSLWRSLKQGDYSLAKEFTQNVINIPLRCPQSHLNLSSNSLTSSLSGVHTPETLEPSQVKFPKSLACSRKRAESSSTSSFPSSSSSRSFSSSSSISLSVEDELFLSSLGLLRHTRSSSSSVSHRGFPSGVCTPRLGVLSFNSKPISLTPCFALLTEKGFFPSCLLPPILRKDFSSLKLVDLPVGDFLSLHSVYESRYKSARRHYEALPGYGDLKNGPLQNREEVKKERDRREDGEDVEEEEEKKRTITNGSIEGRKEDREANEEEEGMITKRRRLSVEGDEEDIDVSRRTRREETEGHLLSSHSSSPPPPPSLRLSSSSFSFLPPVCDLDGFFLHLVTRDTQSCDKEGNIFPFKMKTFCPSSSSSLSFSFHKQKDLSMLRKDTGSSPAPPSSGNARREVKEEEKGEKEEESEQGRRTSSSSLPLLSSSSSSSPPLQLKKVQERKASRREGRDLTGVSVSTSSGRKSLLPSQLASLGLYMGVHLITSPSEELFLDEEVMKETATARRDMLVEGKRGGEKVTKTEERKKKEEEEEEKEKHVEGKEEESVCEMMNDTREKEETEEEHDGTMRKKKKNGEAKRREDGEKDDKEERRYTMARKKSSRIIDSAEYMLIDLIHSLTERLKEEHALSRVYVHSGEEQEGGENAEHCRNHRFPSPSLHFPHILANLQGGRSSYLREYVSDRIGKYLHSFSSSSSLISGVCIGGLGYSKDDRGECLEERYRLLCASLSSIPSQFPRFLPLQRSLRKVNEREEEKEEKEEKVLWPLHLLHAFCSGVDVVQGGEVYVHSEKGIAYAFNPSSLLSVYENEEEKEKDIEEEEYDRVKKREDEESHEILLKLAEILERRRRKWMRDREEHNGKEDEEEAEESSQERVHFFYRYLLTTLTEESRSSDKEEEKKIFSGVYARLLLEDAMECPECGALSLHLKDSRYQDDFRPLHSTGREDSLVRKKKKKQEMSESITKEKKRTETLERRNGVNSCVFQQKENKEGGRTLQGAQPPTHQEREKKEEEEEEEREGDLVCPSSSSCVSSSSLKESRGYIYHLYRCGEMIASSLVFQHNLRCLETLGKVFRLFLSRNELHRFVYRFLRRCCSVSSPSSSSSADTGGLISSSPL</sequence>
<feature type="region of interest" description="Disordered" evidence="2">
    <location>
        <begin position="1001"/>
        <end position="1035"/>
    </location>
</feature>
<feature type="compositionally biased region" description="Basic and acidic residues" evidence="2">
    <location>
        <begin position="288"/>
        <end position="301"/>
    </location>
</feature>
<evidence type="ECO:0000256" key="2">
    <source>
        <dbReference type="SAM" id="MobiDB-lite"/>
    </source>
</evidence>
<feature type="compositionally biased region" description="Basic and acidic residues" evidence="2">
    <location>
        <begin position="642"/>
        <end position="661"/>
    </location>
</feature>
<dbReference type="InterPro" id="IPR036511">
    <property type="entry name" value="TGT-like_sf"/>
</dbReference>
<feature type="compositionally biased region" description="Basic and acidic residues" evidence="2">
    <location>
        <begin position="573"/>
        <end position="613"/>
    </location>
</feature>
<feature type="compositionally biased region" description="Polar residues" evidence="2">
    <location>
        <begin position="524"/>
        <end position="536"/>
    </location>
</feature>
<evidence type="ECO:0000313" key="4">
    <source>
        <dbReference type="Proteomes" id="UP000221165"/>
    </source>
</evidence>
<feature type="region of interest" description="Disordered" evidence="2">
    <location>
        <begin position="447"/>
        <end position="536"/>
    </location>
</feature>
<feature type="compositionally biased region" description="Low complexity" evidence="2">
    <location>
        <begin position="486"/>
        <end position="503"/>
    </location>
</feature>
<dbReference type="EMBL" id="MIGC01003980">
    <property type="protein sequence ID" value="PHJ18643.1"/>
    <property type="molecule type" value="Genomic_DNA"/>
</dbReference>
<protein>
    <submittedName>
        <fullName evidence="3">Queuine trna-ribosyltransferase</fullName>
    </submittedName>
</protein>
<dbReference type="Proteomes" id="UP000221165">
    <property type="component" value="Unassembled WGS sequence"/>
</dbReference>
<accession>A0A2C6KQL4</accession>
<feature type="coiled-coil region" evidence="1">
    <location>
        <begin position="873"/>
        <end position="938"/>
    </location>
</feature>
<evidence type="ECO:0000313" key="3">
    <source>
        <dbReference type="EMBL" id="PHJ18643.1"/>
    </source>
</evidence>
<feature type="compositionally biased region" description="Basic and acidic residues" evidence="2">
    <location>
        <begin position="1021"/>
        <end position="1035"/>
    </location>
</feature>
<feature type="compositionally biased region" description="Basic and acidic residues" evidence="2">
    <location>
        <begin position="353"/>
        <end position="365"/>
    </location>
</feature>
<organism evidence="3 4">
    <name type="scientific">Cystoisospora suis</name>
    <dbReference type="NCBI Taxonomy" id="483139"/>
    <lineage>
        <taxon>Eukaryota</taxon>
        <taxon>Sar</taxon>
        <taxon>Alveolata</taxon>
        <taxon>Apicomplexa</taxon>
        <taxon>Conoidasida</taxon>
        <taxon>Coccidia</taxon>
        <taxon>Eucoccidiorida</taxon>
        <taxon>Eimeriorina</taxon>
        <taxon>Sarcocystidae</taxon>
        <taxon>Cystoisospora</taxon>
    </lineage>
</organism>
<feature type="region of interest" description="Disordered" evidence="2">
    <location>
        <begin position="1160"/>
        <end position="1180"/>
    </location>
</feature>
<name>A0A2C6KQL4_9APIC</name>
<feature type="region of interest" description="Disordered" evidence="2">
    <location>
        <begin position="573"/>
        <end position="662"/>
    </location>
</feature>
<dbReference type="PANTHER" id="PTHR46064">
    <property type="entry name" value="QUEUINE TRNA-RIBOSYLTRANSFERASE ACCESSORY SUBUNIT 2"/>
    <property type="match status" value="1"/>
</dbReference>
<keyword evidence="1" id="KW-0175">Coiled coil</keyword>